<reference evidence="2" key="1">
    <citation type="submission" date="2020-10" db="EMBL/GenBank/DDBJ databases">
        <authorList>
            <person name="Gilroy R."/>
        </authorList>
    </citation>
    <scope>NUCLEOTIDE SEQUENCE</scope>
    <source>
        <strain evidence="2">ChiSjej5B23-6657</strain>
    </source>
</reference>
<feature type="region of interest" description="Disordered" evidence="1">
    <location>
        <begin position="1"/>
        <end position="28"/>
    </location>
</feature>
<reference evidence="2" key="2">
    <citation type="journal article" date="2021" name="PeerJ">
        <title>Extensive microbial diversity within the chicken gut microbiome revealed by metagenomics and culture.</title>
        <authorList>
            <person name="Gilroy R."/>
            <person name="Ravi A."/>
            <person name="Getino M."/>
            <person name="Pursley I."/>
            <person name="Horton D.L."/>
            <person name="Alikhan N.F."/>
            <person name="Baker D."/>
            <person name="Gharbi K."/>
            <person name="Hall N."/>
            <person name="Watson M."/>
            <person name="Adriaenssens E.M."/>
            <person name="Foster-Nyarko E."/>
            <person name="Jarju S."/>
            <person name="Secka A."/>
            <person name="Antonio M."/>
            <person name="Oren A."/>
            <person name="Chaudhuri R.R."/>
            <person name="La Ragione R."/>
            <person name="Hildebrand F."/>
            <person name="Pallen M.J."/>
        </authorList>
    </citation>
    <scope>NUCLEOTIDE SEQUENCE</scope>
    <source>
        <strain evidence="2">ChiSjej5B23-6657</strain>
    </source>
</reference>
<comment type="caution">
    <text evidence="2">The sequence shown here is derived from an EMBL/GenBank/DDBJ whole genome shotgun (WGS) entry which is preliminary data.</text>
</comment>
<evidence type="ECO:0000313" key="2">
    <source>
        <dbReference type="EMBL" id="HIR70961.1"/>
    </source>
</evidence>
<dbReference type="Proteomes" id="UP000823912">
    <property type="component" value="Unassembled WGS sequence"/>
</dbReference>
<dbReference type="EMBL" id="DVHM01000107">
    <property type="protein sequence ID" value="HIR70961.1"/>
    <property type="molecule type" value="Genomic_DNA"/>
</dbReference>
<dbReference type="AlphaFoldDB" id="A0A9D1EAF1"/>
<evidence type="ECO:0000256" key="1">
    <source>
        <dbReference type="SAM" id="MobiDB-lite"/>
    </source>
</evidence>
<gene>
    <name evidence="2" type="ORF">IAA55_06745</name>
</gene>
<protein>
    <submittedName>
        <fullName evidence="2">Uncharacterized protein</fullName>
    </submittedName>
</protein>
<name>A0A9D1EAF1_9FIRM</name>
<sequence>MEETFKTQEDKRKRGRRTKEEMERVRMERSQRIRETFPICKAHSDCHAFQDGRCAALADTDFGGRDCPFYKNREENRKEQKDGLEHLIRTGRTDLIAKYKKPLGELGILEASDEYTVQAARELEQYSRDYLRGLLSCSSDGDVSAGGAIEEDDWDD</sequence>
<organism evidence="2 3">
    <name type="scientific">Candidatus Pullilachnospira gallistercoris</name>
    <dbReference type="NCBI Taxonomy" id="2840911"/>
    <lineage>
        <taxon>Bacteria</taxon>
        <taxon>Bacillati</taxon>
        <taxon>Bacillota</taxon>
        <taxon>Clostridia</taxon>
        <taxon>Lachnospirales</taxon>
        <taxon>Lachnospiraceae</taxon>
        <taxon>Lachnospiraceae incertae sedis</taxon>
        <taxon>Candidatus Pullilachnospira</taxon>
    </lineage>
</organism>
<proteinExistence type="predicted"/>
<accession>A0A9D1EAF1</accession>
<evidence type="ECO:0000313" key="3">
    <source>
        <dbReference type="Proteomes" id="UP000823912"/>
    </source>
</evidence>